<reference evidence="2" key="1">
    <citation type="submission" date="2023-04" db="EMBL/GenBank/DDBJ databases">
        <title>Chromosome-level genome of Chaenocephalus aceratus.</title>
        <authorList>
            <person name="Park H."/>
        </authorList>
    </citation>
    <scope>NUCLEOTIDE SEQUENCE</scope>
    <source>
        <strain evidence="2">DE</strain>
        <tissue evidence="2">Muscle</tissue>
    </source>
</reference>
<feature type="compositionally biased region" description="Basic and acidic residues" evidence="1">
    <location>
        <begin position="74"/>
        <end position="87"/>
    </location>
</feature>
<comment type="caution">
    <text evidence="2">The sequence shown here is derived from an EMBL/GenBank/DDBJ whole genome shotgun (WGS) entry which is preliminary data.</text>
</comment>
<accession>A0AAD9CKQ8</accession>
<evidence type="ECO:0000313" key="3">
    <source>
        <dbReference type="Proteomes" id="UP001228049"/>
    </source>
</evidence>
<organism evidence="2 3">
    <name type="scientific">Dissostichus eleginoides</name>
    <name type="common">Patagonian toothfish</name>
    <name type="synonym">Dissostichus amissus</name>
    <dbReference type="NCBI Taxonomy" id="100907"/>
    <lineage>
        <taxon>Eukaryota</taxon>
        <taxon>Metazoa</taxon>
        <taxon>Chordata</taxon>
        <taxon>Craniata</taxon>
        <taxon>Vertebrata</taxon>
        <taxon>Euteleostomi</taxon>
        <taxon>Actinopterygii</taxon>
        <taxon>Neopterygii</taxon>
        <taxon>Teleostei</taxon>
        <taxon>Neoteleostei</taxon>
        <taxon>Acanthomorphata</taxon>
        <taxon>Eupercaria</taxon>
        <taxon>Perciformes</taxon>
        <taxon>Notothenioidei</taxon>
        <taxon>Nototheniidae</taxon>
        <taxon>Dissostichus</taxon>
    </lineage>
</organism>
<evidence type="ECO:0000256" key="1">
    <source>
        <dbReference type="SAM" id="MobiDB-lite"/>
    </source>
</evidence>
<feature type="region of interest" description="Disordered" evidence="1">
    <location>
        <begin position="70"/>
        <end position="95"/>
    </location>
</feature>
<gene>
    <name evidence="2" type="ORF">KUDE01_011023</name>
</gene>
<dbReference type="AlphaFoldDB" id="A0AAD9CKQ8"/>
<proteinExistence type="predicted"/>
<evidence type="ECO:0000313" key="2">
    <source>
        <dbReference type="EMBL" id="KAK1903837.1"/>
    </source>
</evidence>
<protein>
    <submittedName>
        <fullName evidence="2">Lymphocyte expansion molecule</fullName>
    </submittedName>
</protein>
<dbReference type="EMBL" id="JASDAP010000004">
    <property type="protein sequence ID" value="KAK1903837.1"/>
    <property type="molecule type" value="Genomic_DNA"/>
</dbReference>
<keyword evidence="3" id="KW-1185">Reference proteome</keyword>
<dbReference type="Proteomes" id="UP001228049">
    <property type="component" value="Unassembled WGS sequence"/>
</dbReference>
<name>A0AAD9CKQ8_DISEL</name>
<sequence>MPHIVSTNQRCPRGSAPVEGGHLLVRLRFPVDQSGVDSCQETSDVANQRRQGGVEPCPPIPHVTLLSSSQAVKHPTDEVSKETEKILSLRVNTAG</sequence>